<proteinExistence type="predicted"/>
<organism evidence="1 2">
    <name type="scientific">Candidatus Amesbacteria bacterium GW2011_GWA2_47_11b</name>
    <dbReference type="NCBI Taxonomy" id="1618358"/>
    <lineage>
        <taxon>Bacteria</taxon>
        <taxon>Candidatus Amesiibacteriota</taxon>
    </lineage>
</organism>
<protein>
    <submittedName>
        <fullName evidence="1">Uncharacterized protein</fullName>
    </submittedName>
</protein>
<dbReference type="Proteomes" id="UP000034307">
    <property type="component" value="Unassembled WGS sequence"/>
</dbReference>
<name>A0A0G1RKY5_9BACT</name>
<gene>
    <name evidence="1" type="ORF">UX80_C0010G0013</name>
</gene>
<dbReference type="AlphaFoldDB" id="A0A0G1RKY5"/>
<comment type="caution">
    <text evidence="1">The sequence shown here is derived from an EMBL/GenBank/DDBJ whole genome shotgun (WGS) entry which is preliminary data.</text>
</comment>
<dbReference type="EMBL" id="LCNO01000010">
    <property type="protein sequence ID" value="KKU57752.1"/>
    <property type="molecule type" value="Genomic_DNA"/>
</dbReference>
<dbReference type="STRING" id="1618358.UX80_C0010G0013"/>
<sequence>MSDDTPAKKKLITHLKERHPEVADKDSPHLLKDIRRFVAVVHKIYTEPQYQRRVKEKKVKGKVVKYTVVDTDLEEFVKIKGKSETQIPLIEAIKRFNSVVKKNKHGGE</sequence>
<evidence type="ECO:0000313" key="2">
    <source>
        <dbReference type="Proteomes" id="UP000034307"/>
    </source>
</evidence>
<evidence type="ECO:0000313" key="1">
    <source>
        <dbReference type="EMBL" id="KKU57752.1"/>
    </source>
</evidence>
<accession>A0A0G1RKY5</accession>
<reference evidence="1 2" key="1">
    <citation type="journal article" date="2015" name="Nature">
        <title>rRNA introns, odd ribosomes, and small enigmatic genomes across a large radiation of phyla.</title>
        <authorList>
            <person name="Brown C.T."/>
            <person name="Hug L.A."/>
            <person name="Thomas B.C."/>
            <person name="Sharon I."/>
            <person name="Castelle C.J."/>
            <person name="Singh A."/>
            <person name="Wilkins M.J."/>
            <person name="Williams K.H."/>
            <person name="Banfield J.F."/>
        </authorList>
    </citation>
    <scope>NUCLEOTIDE SEQUENCE [LARGE SCALE GENOMIC DNA]</scope>
</reference>